<feature type="domain" description="PRC-barrel" evidence="1">
    <location>
        <begin position="3"/>
        <end position="72"/>
    </location>
</feature>
<name>A0A075GNV4_9EURY</name>
<evidence type="ECO:0000313" key="2">
    <source>
        <dbReference type="EMBL" id="AIF04775.1"/>
    </source>
</evidence>
<accession>A0A075GNV4</accession>
<organism evidence="2">
    <name type="scientific">uncultured marine group II/III euryarchaeote KM3_176_D12</name>
    <dbReference type="NCBI Taxonomy" id="1457936"/>
    <lineage>
        <taxon>Archaea</taxon>
        <taxon>Methanobacteriati</taxon>
        <taxon>Methanobacteriota</taxon>
        <taxon>environmental samples</taxon>
    </lineage>
</organism>
<reference evidence="2" key="1">
    <citation type="journal article" date="2014" name="Genome Biol. Evol.">
        <title>Pangenome evidence for extensive interdomain horizontal transfer affecting lineage core and shell genes in uncultured planktonic thaumarchaeota and euryarchaeota.</title>
        <authorList>
            <person name="Deschamps P."/>
            <person name="Zivanovic Y."/>
            <person name="Moreira D."/>
            <person name="Rodriguez-Valera F."/>
            <person name="Lopez-Garcia P."/>
        </authorList>
    </citation>
    <scope>NUCLEOTIDE SEQUENCE</scope>
</reference>
<dbReference type="EMBL" id="KF900718">
    <property type="protein sequence ID" value="AIF04775.1"/>
    <property type="molecule type" value="Genomic_DNA"/>
</dbReference>
<proteinExistence type="predicted"/>
<evidence type="ECO:0000259" key="1">
    <source>
        <dbReference type="Pfam" id="PF05239"/>
    </source>
</evidence>
<dbReference type="InterPro" id="IPR011033">
    <property type="entry name" value="PRC_barrel-like_sf"/>
</dbReference>
<protein>
    <recommendedName>
        <fullName evidence="1">PRC-barrel domain-containing protein</fullName>
    </recommendedName>
</protein>
<dbReference type="InterPro" id="IPR027275">
    <property type="entry name" value="PRC-brl_dom"/>
</dbReference>
<dbReference type="SUPFAM" id="SSF50346">
    <property type="entry name" value="PRC-barrel domain"/>
    <property type="match status" value="1"/>
</dbReference>
<dbReference type="Gene3D" id="2.30.30.240">
    <property type="entry name" value="PRC-barrel domain"/>
    <property type="match status" value="1"/>
</dbReference>
<dbReference type="Pfam" id="PF05239">
    <property type="entry name" value="PRC"/>
    <property type="match status" value="1"/>
</dbReference>
<dbReference type="AlphaFoldDB" id="A0A075GNV4"/>
<sequence length="87" mass="9774">MAEALVTTLRGLPVFLPDGRRLGIVHDTVIEVDHWSTSHLFIVDCPEELVAGGVHVAVPWHWVRGIEDVVILRWFPPTPIPEDPVNH</sequence>